<reference evidence="2" key="1">
    <citation type="journal article" date="2006" name="PLoS Biol.">
        <title>Macronuclear genome sequence of the ciliate Tetrahymena thermophila, a model eukaryote.</title>
        <authorList>
            <person name="Eisen J.A."/>
            <person name="Coyne R.S."/>
            <person name="Wu M."/>
            <person name="Wu D."/>
            <person name="Thiagarajan M."/>
            <person name="Wortman J.R."/>
            <person name="Badger J.H."/>
            <person name="Ren Q."/>
            <person name="Amedeo P."/>
            <person name="Jones K.M."/>
            <person name="Tallon L.J."/>
            <person name="Delcher A.L."/>
            <person name="Salzberg S.L."/>
            <person name="Silva J.C."/>
            <person name="Haas B.J."/>
            <person name="Majoros W.H."/>
            <person name="Farzad M."/>
            <person name="Carlton J.M."/>
            <person name="Smith R.K. Jr."/>
            <person name="Garg J."/>
            <person name="Pearlman R.E."/>
            <person name="Karrer K.M."/>
            <person name="Sun L."/>
            <person name="Manning G."/>
            <person name="Elde N.C."/>
            <person name="Turkewitz A.P."/>
            <person name="Asai D.J."/>
            <person name="Wilkes D.E."/>
            <person name="Wang Y."/>
            <person name="Cai H."/>
            <person name="Collins K."/>
            <person name="Stewart B.A."/>
            <person name="Lee S.R."/>
            <person name="Wilamowska K."/>
            <person name="Weinberg Z."/>
            <person name="Ruzzo W.L."/>
            <person name="Wloga D."/>
            <person name="Gaertig J."/>
            <person name="Frankel J."/>
            <person name="Tsao C.-C."/>
            <person name="Gorovsky M.A."/>
            <person name="Keeling P.J."/>
            <person name="Waller R.F."/>
            <person name="Patron N.J."/>
            <person name="Cherry J.M."/>
            <person name="Stover N.A."/>
            <person name="Krieger C.J."/>
            <person name="del Toro C."/>
            <person name="Ryder H.F."/>
            <person name="Williamson S.C."/>
            <person name="Barbeau R.A."/>
            <person name="Hamilton E.P."/>
            <person name="Orias E."/>
        </authorList>
    </citation>
    <scope>NUCLEOTIDE SEQUENCE [LARGE SCALE GENOMIC DNA]</scope>
    <source>
        <strain evidence="2">SB210</strain>
    </source>
</reference>
<keyword evidence="2" id="KW-1185">Reference proteome</keyword>
<dbReference type="OrthoDB" id="295173at2759"/>
<protein>
    <submittedName>
        <fullName evidence="1">Uncharacterized protein</fullName>
    </submittedName>
</protein>
<dbReference type="eggNOG" id="ENOG502SSYZ">
    <property type="taxonomic scope" value="Eukaryota"/>
</dbReference>
<evidence type="ECO:0000313" key="2">
    <source>
        <dbReference type="Proteomes" id="UP000009168"/>
    </source>
</evidence>
<dbReference type="SUPFAM" id="SSF54928">
    <property type="entry name" value="RNA-binding domain, RBD"/>
    <property type="match status" value="1"/>
</dbReference>
<dbReference type="RefSeq" id="XP_001019613.1">
    <property type="nucleotide sequence ID" value="XM_001019613.3"/>
</dbReference>
<gene>
    <name evidence="1" type="ORF">TTHERM_00131360</name>
</gene>
<dbReference type="InterPro" id="IPR035979">
    <property type="entry name" value="RBD_domain_sf"/>
</dbReference>
<dbReference type="OMA" id="YEANTID"/>
<dbReference type="AlphaFoldDB" id="I7M8N7"/>
<organism evidence="1 2">
    <name type="scientific">Tetrahymena thermophila (strain SB210)</name>
    <dbReference type="NCBI Taxonomy" id="312017"/>
    <lineage>
        <taxon>Eukaryota</taxon>
        <taxon>Sar</taxon>
        <taxon>Alveolata</taxon>
        <taxon>Ciliophora</taxon>
        <taxon>Intramacronucleata</taxon>
        <taxon>Oligohymenophorea</taxon>
        <taxon>Hymenostomatida</taxon>
        <taxon>Tetrahymenina</taxon>
        <taxon>Tetrahymenidae</taxon>
        <taxon>Tetrahymena</taxon>
    </lineage>
</organism>
<dbReference type="GeneID" id="7829279"/>
<proteinExistence type="predicted"/>
<dbReference type="KEGG" id="tet:TTHERM_00131360"/>
<accession>I7M8N7</accession>
<dbReference type="EMBL" id="GG662639">
    <property type="protein sequence ID" value="EAR99368.1"/>
    <property type="molecule type" value="Genomic_DNA"/>
</dbReference>
<evidence type="ECO:0000313" key="1">
    <source>
        <dbReference type="EMBL" id="EAR99368.1"/>
    </source>
</evidence>
<dbReference type="Proteomes" id="UP000009168">
    <property type="component" value="Unassembled WGS sequence"/>
</dbReference>
<name>I7M8N7_TETTS</name>
<sequence>MTENCRYAESSQFNYHLLTIPQSNGSKLFLYYRRYAKKNVLEAIKDESKSLYDIFDQLKAEKKQEQPLNRNQKGEKEPVPEHRTLQIINFDRPFEDEQVKKWFKVMGKLRQVYTGSYKNKKAQGIAKKIYFGLVVFKNEYDMTQCFDNDLFQTKLEEYMKYQRRQQDSEGKEQYLRNLLSSYEANTIDEEKLEFLSKMEHGGFKIITDKEGEYDPKQVDQINADPTLDRYGNKKKQKNKEFQDFYKFQVSRASLADTLGMQNEKVLTDKELLKRKKQMLIEGFEQDRELLKKLKKNDD</sequence>
<dbReference type="InParanoid" id="I7M8N7"/>
<dbReference type="HOGENOM" id="CLU_935337_0_0_1"/>
<dbReference type="GO" id="GO:0003676">
    <property type="term" value="F:nucleic acid binding"/>
    <property type="evidence" value="ECO:0007669"/>
    <property type="project" value="InterPro"/>
</dbReference>